<protein>
    <submittedName>
        <fullName evidence="1">Uncharacterized protein</fullName>
    </submittedName>
</protein>
<dbReference type="EMBL" id="HBIR01010651">
    <property type="protein sequence ID" value="CAE0534323.1"/>
    <property type="molecule type" value="Transcribed_RNA"/>
</dbReference>
<organism evidence="1">
    <name type="scientific">Emiliania huxleyi</name>
    <name type="common">Coccolithophore</name>
    <name type="synonym">Pontosphaera huxleyi</name>
    <dbReference type="NCBI Taxonomy" id="2903"/>
    <lineage>
        <taxon>Eukaryota</taxon>
        <taxon>Haptista</taxon>
        <taxon>Haptophyta</taxon>
        <taxon>Prymnesiophyceae</taxon>
        <taxon>Isochrysidales</taxon>
        <taxon>Noelaerhabdaceae</taxon>
        <taxon>Emiliania</taxon>
    </lineage>
</organism>
<sequence>MGGEVGTCPALVVSVFYECDSSNDSKTVHTSEYVYTYSFRHLTAYLLGLARPDARDSSEGYEVGDPVESRWKSYSGGWHPGVISEVHRPKRRRGGAAGGRAAGPRYTVKYTADGTSETDVPPGRLRHAVCLSSIMPAAVIEYMRRNPRSVVLTNHATAADLESVLPVVGMLALAADDLVPDAAGERPHAAGCTYEILGTLEFEFEKGCPSRPVSFKQYQRGAPLASLLPERIDTPNGVKKLIDLMPAPIVPSPASSDRSRAPTLPPLPLASGPVLQGEQLSLEVCDHLVRCVYYERDGVLSIAYGVSASPEGTISARRILTAGELPAVVTDPDSLAMLKKPAAERPYLHKNGEVVISDIPVTIEPSQVRAVGVCTAPALVFNIALARGEESVASFTLALLDGTLVATRQPTQQEARAAEVNFLLPPLQRESLRQKVQLSVMESMLKYLNSAKPIAPMRLLLENWSVQNAMVLPFWSDSFLRSGKGVSDADRVIYRYFFRSLEDFARIFGFSALQLPPTSKEQHRFAEISIYPLGDSELAELRASDEFGAKARRGPPFNSAHWVEFEPARETLTLCVGAAIFSGSVPVGGASVPPPPSFDALAGELKYVLSLGWVPVSTHAPGLTQLREHASAMPGSRF</sequence>
<proteinExistence type="predicted"/>
<gene>
    <name evidence="1" type="ORF">EHUX00137_LOCUS7598</name>
</gene>
<dbReference type="Gene3D" id="2.30.30.140">
    <property type="match status" value="1"/>
</dbReference>
<evidence type="ECO:0000313" key="1">
    <source>
        <dbReference type="EMBL" id="CAE0534323.1"/>
    </source>
</evidence>
<reference evidence="1" key="1">
    <citation type="submission" date="2021-01" db="EMBL/GenBank/DDBJ databases">
        <authorList>
            <person name="Corre E."/>
            <person name="Pelletier E."/>
            <person name="Niang G."/>
            <person name="Scheremetjew M."/>
            <person name="Finn R."/>
            <person name="Kale V."/>
            <person name="Holt S."/>
            <person name="Cochrane G."/>
            <person name="Meng A."/>
            <person name="Brown T."/>
            <person name="Cohen L."/>
        </authorList>
    </citation>
    <scope>NUCLEOTIDE SEQUENCE</scope>
    <source>
        <strain evidence="1">379</strain>
    </source>
</reference>
<accession>A0A7S3W450</accession>
<name>A0A7S3W450_EMIHU</name>
<dbReference type="AlphaFoldDB" id="A0A7S3W450"/>